<gene>
    <name evidence="4" type="ORF">F444_11086</name>
</gene>
<evidence type="ECO:0000313" key="4">
    <source>
        <dbReference type="EMBL" id="ETO72933.1"/>
    </source>
</evidence>
<dbReference type="Proteomes" id="UP000028582">
    <property type="component" value="Unassembled WGS sequence"/>
</dbReference>
<name>A0A081A222_PHYNI</name>
<evidence type="ECO:0000256" key="2">
    <source>
        <dbReference type="SAM" id="Phobius"/>
    </source>
</evidence>
<organism evidence="4 5">
    <name type="scientific">Phytophthora nicotianae P1976</name>
    <dbReference type="NCBI Taxonomy" id="1317066"/>
    <lineage>
        <taxon>Eukaryota</taxon>
        <taxon>Sar</taxon>
        <taxon>Stramenopiles</taxon>
        <taxon>Oomycota</taxon>
        <taxon>Peronosporomycetes</taxon>
        <taxon>Peronosporales</taxon>
        <taxon>Peronosporaceae</taxon>
        <taxon>Phytophthora</taxon>
    </lineage>
</organism>
<evidence type="ECO:0000313" key="5">
    <source>
        <dbReference type="Proteomes" id="UP000028582"/>
    </source>
</evidence>
<protein>
    <recommendedName>
        <fullName evidence="6">RxLR effector protein</fullName>
    </recommendedName>
</protein>
<proteinExistence type="predicted"/>
<keyword evidence="2" id="KW-1133">Transmembrane helix</keyword>
<feature type="signal peptide" evidence="3">
    <location>
        <begin position="1"/>
        <end position="19"/>
    </location>
</feature>
<evidence type="ECO:0000256" key="3">
    <source>
        <dbReference type="SAM" id="SignalP"/>
    </source>
</evidence>
<comment type="caution">
    <text evidence="4">The sequence shown here is derived from an EMBL/GenBank/DDBJ whole genome shotgun (WGS) entry which is preliminary data.</text>
</comment>
<feature type="compositionally biased region" description="Polar residues" evidence="1">
    <location>
        <begin position="35"/>
        <end position="49"/>
    </location>
</feature>
<dbReference type="AlphaFoldDB" id="A0A081A222"/>
<feature type="transmembrane region" description="Helical" evidence="2">
    <location>
        <begin position="88"/>
        <end position="112"/>
    </location>
</feature>
<reference evidence="4 5" key="1">
    <citation type="submission" date="2013-11" db="EMBL/GenBank/DDBJ databases">
        <title>The Genome Sequence of Phytophthora parasitica P1976.</title>
        <authorList>
            <consortium name="The Broad Institute Genomics Platform"/>
            <person name="Russ C."/>
            <person name="Tyler B."/>
            <person name="Panabieres F."/>
            <person name="Shan W."/>
            <person name="Tripathy S."/>
            <person name="Grunwald N."/>
            <person name="Machado M."/>
            <person name="Johnson C.S."/>
            <person name="Walker B."/>
            <person name="Young S."/>
            <person name="Zeng Q."/>
            <person name="Gargeya S."/>
            <person name="Fitzgerald M."/>
            <person name="Haas B."/>
            <person name="Abouelleil A."/>
            <person name="Allen A.W."/>
            <person name="Alvarado L."/>
            <person name="Arachchi H.M."/>
            <person name="Berlin A.M."/>
            <person name="Chapman S.B."/>
            <person name="Gainer-Dewar J."/>
            <person name="Goldberg J."/>
            <person name="Griggs A."/>
            <person name="Gujja S."/>
            <person name="Hansen M."/>
            <person name="Howarth C."/>
            <person name="Imamovic A."/>
            <person name="Ireland A."/>
            <person name="Larimer J."/>
            <person name="McCowan C."/>
            <person name="Murphy C."/>
            <person name="Pearson M."/>
            <person name="Poon T.W."/>
            <person name="Priest M."/>
            <person name="Roberts A."/>
            <person name="Saif S."/>
            <person name="Shea T."/>
            <person name="Sisk P."/>
            <person name="Sykes S."/>
            <person name="Wortman J."/>
            <person name="Nusbaum C."/>
            <person name="Birren B."/>
        </authorList>
    </citation>
    <scope>NUCLEOTIDE SEQUENCE [LARGE SCALE GENOMIC DNA]</scope>
    <source>
        <strain evidence="4 5">P1976</strain>
    </source>
</reference>
<dbReference type="EMBL" id="ANJA01002011">
    <property type="protein sequence ID" value="ETO72933.1"/>
    <property type="molecule type" value="Genomic_DNA"/>
</dbReference>
<evidence type="ECO:0000256" key="1">
    <source>
        <dbReference type="SAM" id="MobiDB-lite"/>
    </source>
</evidence>
<keyword evidence="2" id="KW-0472">Membrane</keyword>
<accession>A0A081A222</accession>
<feature type="chain" id="PRO_5001753613" description="RxLR effector protein" evidence="3">
    <location>
        <begin position="20"/>
        <end position="143"/>
    </location>
</feature>
<keyword evidence="3" id="KW-0732">Signal</keyword>
<keyword evidence="2" id="KW-0812">Transmembrane</keyword>
<dbReference type="OrthoDB" id="125568at2759"/>
<evidence type="ECO:0008006" key="6">
    <source>
        <dbReference type="Google" id="ProtNLM"/>
    </source>
</evidence>
<feature type="region of interest" description="Disordered" evidence="1">
    <location>
        <begin position="29"/>
        <end position="81"/>
    </location>
</feature>
<sequence length="143" mass="14782">MRRLLLMTMVSLLVVMVLGSDSSGSFGIMEKDTGSSRATVGGTNTTISQPADDFIPKSNGGRGNGSDATSKSVPEAPSDGNGGGLSEVAVGVIVSVTLVALALGAAMVVCAWRASRREEEAMFMDLGDESNYTYGRFGDYAAM</sequence>